<dbReference type="Gene3D" id="1.10.238.10">
    <property type="entry name" value="EF-hand"/>
    <property type="match status" value="1"/>
</dbReference>
<reference evidence="1 2" key="1">
    <citation type="submission" date="2024-05" db="EMBL/GenBank/DDBJ databases">
        <title>Genome sequencing and assembly of Indian major carp, Cirrhinus mrigala (Hamilton, 1822).</title>
        <authorList>
            <person name="Mohindra V."/>
            <person name="Chowdhury L.M."/>
            <person name="Lal K."/>
            <person name="Jena J.K."/>
        </authorList>
    </citation>
    <scope>NUCLEOTIDE SEQUENCE [LARGE SCALE GENOMIC DNA]</scope>
    <source>
        <strain evidence="1">CM1030</strain>
        <tissue evidence="1">Blood</tissue>
    </source>
</reference>
<sequence length="51" mass="5962">PNPDFLTFVREAGKVTKTVSYAEFEDYYEGLSTEIPDDEEYINNLRATWNI</sequence>
<evidence type="ECO:0000313" key="2">
    <source>
        <dbReference type="Proteomes" id="UP001529510"/>
    </source>
</evidence>
<keyword evidence="2" id="KW-1185">Reference proteome</keyword>
<dbReference type="Proteomes" id="UP001529510">
    <property type="component" value="Unassembled WGS sequence"/>
</dbReference>
<gene>
    <name evidence="1" type="ORF">M9458_035875</name>
</gene>
<dbReference type="AlphaFoldDB" id="A0ABD0P0L0"/>
<protein>
    <submittedName>
        <fullName evidence="1">Uncharacterized protein</fullName>
    </submittedName>
</protein>
<dbReference type="EMBL" id="JAMKFB020000018">
    <property type="protein sequence ID" value="KAL0167653.1"/>
    <property type="molecule type" value="Genomic_DNA"/>
</dbReference>
<accession>A0ABD0P0L0</accession>
<comment type="caution">
    <text evidence="1">The sequence shown here is derived from an EMBL/GenBank/DDBJ whole genome shotgun (WGS) entry which is preliminary data.</text>
</comment>
<name>A0ABD0P0L0_CIRMR</name>
<evidence type="ECO:0000313" key="1">
    <source>
        <dbReference type="EMBL" id="KAL0167653.1"/>
    </source>
</evidence>
<proteinExistence type="predicted"/>
<organism evidence="1 2">
    <name type="scientific">Cirrhinus mrigala</name>
    <name type="common">Mrigala</name>
    <dbReference type="NCBI Taxonomy" id="683832"/>
    <lineage>
        <taxon>Eukaryota</taxon>
        <taxon>Metazoa</taxon>
        <taxon>Chordata</taxon>
        <taxon>Craniata</taxon>
        <taxon>Vertebrata</taxon>
        <taxon>Euteleostomi</taxon>
        <taxon>Actinopterygii</taxon>
        <taxon>Neopterygii</taxon>
        <taxon>Teleostei</taxon>
        <taxon>Ostariophysi</taxon>
        <taxon>Cypriniformes</taxon>
        <taxon>Cyprinidae</taxon>
        <taxon>Labeoninae</taxon>
        <taxon>Labeonini</taxon>
        <taxon>Cirrhinus</taxon>
    </lineage>
</organism>
<feature type="non-terminal residue" evidence="1">
    <location>
        <position position="1"/>
    </location>
</feature>